<organism evidence="1">
    <name type="scientific">Rhizobium leguminosarum</name>
    <dbReference type="NCBI Taxonomy" id="384"/>
    <lineage>
        <taxon>Bacteria</taxon>
        <taxon>Pseudomonadati</taxon>
        <taxon>Pseudomonadota</taxon>
        <taxon>Alphaproteobacteria</taxon>
        <taxon>Hyphomicrobiales</taxon>
        <taxon>Rhizobiaceae</taxon>
        <taxon>Rhizobium/Agrobacterium group</taxon>
        <taxon>Rhizobium</taxon>
    </lineage>
</organism>
<protein>
    <submittedName>
        <fullName evidence="1">Uncharacterized protein</fullName>
    </submittedName>
</protein>
<dbReference type="RefSeq" id="WP_012757372.1">
    <property type="nucleotide sequence ID" value="NZ_CP171844.1"/>
</dbReference>
<dbReference type="AlphaFoldDB" id="A0A154IER6"/>
<reference evidence="1" key="1">
    <citation type="submission" date="2016-03" db="EMBL/GenBank/DDBJ databases">
        <title>Microsymbionts genomes from the relict species Vavilovia formosa.</title>
        <authorList>
            <person name="Chirak E."/>
            <person name="Kimeklis A."/>
            <person name="Kopat V."/>
            <person name="Andronov E."/>
        </authorList>
    </citation>
    <scope>NUCLEOTIDE SEQUENCE [LARGE SCALE GENOMIC DNA]</scope>
    <source>
        <strain evidence="1">Vaf12</strain>
    </source>
</reference>
<accession>A0A154IER6</accession>
<name>A0A154IER6_RHILE</name>
<comment type="caution">
    <text evidence="1">The sequence shown here is derived from an EMBL/GenBank/DDBJ whole genome shotgun (WGS) entry which is preliminary data.</text>
</comment>
<sequence>MFQGMHGSKSALGPEDLTMIKDIYDEWCAARCCAKDSPSAIKAAQELISMFEHGVRSKDDLRTMVGTIGAHLLKH</sequence>
<proteinExistence type="predicted"/>
<dbReference type="EMBL" id="LVYU01000107">
    <property type="protein sequence ID" value="KZA99080.1"/>
    <property type="molecule type" value="Genomic_DNA"/>
</dbReference>
<gene>
    <name evidence="1" type="ORF">A4A59_23780</name>
</gene>
<evidence type="ECO:0000313" key="1">
    <source>
        <dbReference type="EMBL" id="KZA99080.1"/>
    </source>
</evidence>